<evidence type="ECO:0000313" key="3">
    <source>
        <dbReference type="Proteomes" id="UP000250235"/>
    </source>
</evidence>
<keyword evidence="3" id="KW-1185">Reference proteome</keyword>
<proteinExistence type="predicted"/>
<dbReference type="EMBL" id="KQ989103">
    <property type="protein sequence ID" value="KZV54833.1"/>
    <property type="molecule type" value="Genomic_DNA"/>
</dbReference>
<evidence type="ECO:0000256" key="1">
    <source>
        <dbReference type="SAM" id="MobiDB-lite"/>
    </source>
</evidence>
<protein>
    <submittedName>
        <fullName evidence="2">Uncharacterized protein</fullName>
    </submittedName>
</protein>
<accession>A0A2Z7D5S1</accession>
<reference evidence="2 3" key="1">
    <citation type="journal article" date="2015" name="Proc. Natl. Acad. Sci. U.S.A.">
        <title>The resurrection genome of Boea hygrometrica: A blueprint for survival of dehydration.</title>
        <authorList>
            <person name="Xiao L."/>
            <person name="Yang G."/>
            <person name="Zhang L."/>
            <person name="Yang X."/>
            <person name="Zhao S."/>
            <person name="Ji Z."/>
            <person name="Zhou Q."/>
            <person name="Hu M."/>
            <person name="Wang Y."/>
            <person name="Chen M."/>
            <person name="Xu Y."/>
            <person name="Jin H."/>
            <person name="Xiao X."/>
            <person name="Hu G."/>
            <person name="Bao F."/>
            <person name="Hu Y."/>
            <person name="Wan P."/>
            <person name="Li L."/>
            <person name="Deng X."/>
            <person name="Kuang T."/>
            <person name="Xiang C."/>
            <person name="Zhu J.K."/>
            <person name="Oliver M.J."/>
            <person name="He Y."/>
        </authorList>
    </citation>
    <scope>NUCLEOTIDE SEQUENCE [LARGE SCALE GENOMIC DNA]</scope>
    <source>
        <strain evidence="3">cv. XS01</strain>
    </source>
</reference>
<name>A0A2Z7D5S1_9LAMI</name>
<feature type="region of interest" description="Disordered" evidence="1">
    <location>
        <begin position="1"/>
        <end position="41"/>
    </location>
</feature>
<organism evidence="2 3">
    <name type="scientific">Dorcoceras hygrometricum</name>
    <dbReference type="NCBI Taxonomy" id="472368"/>
    <lineage>
        <taxon>Eukaryota</taxon>
        <taxon>Viridiplantae</taxon>
        <taxon>Streptophyta</taxon>
        <taxon>Embryophyta</taxon>
        <taxon>Tracheophyta</taxon>
        <taxon>Spermatophyta</taxon>
        <taxon>Magnoliopsida</taxon>
        <taxon>eudicotyledons</taxon>
        <taxon>Gunneridae</taxon>
        <taxon>Pentapetalae</taxon>
        <taxon>asterids</taxon>
        <taxon>lamiids</taxon>
        <taxon>Lamiales</taxon>
        <taxon>Gesneriaceae</taxon>
        <taxon>Didymocarpoideae</taxon>
        <taxon>Trichosporeae</taxon>
        <taxon>Loxocarpinae</taxon>
        <taxon>Dorcoceras</taxon>
    </lineage>
</organism>
<evidence type="ECO:0000313" key="2">
    <source>
        <dbReference type="EMBL" id="KZV54833.1"/>
    </source>
</evidence>
<sequence length="132" mass="14971">MQPRRGRSRIAMQIDGESRAPGSDEDVEQQGIPLHRRGRQAEEAKRCRFERWSYMALLEVMRRRIVFSEVAPDRGICLSISTSLETGVAVFEEREVAVVLECLRDCGPVVILFFNSLGFELVLASAELPWSC</sequence>
<dbReference type="AlphaFoldDB" id="A0A2Z7D5S1"/>
<dbReference type="Proteomes" id="UP000250235">
    <property type="component" value="Unassembled WGS sequence"/>
</dbReference>
<gene>
    <name evidence="2" type="ORF">F511_39195</name>
</gene>